<gene>
    <name evidence="2" type="ORF">Tci_050272</name>
</gene>
<evidence type="ECO:0000313" key="2">
    <source>
        <dbReference type="EMBL" id="GEU78294.1"/>
    </source>
</evidence>
<comment type="caution">
    <text evidence="2">The sequence shown here is derived from an EMBL/GenBank/DDBJ whole genome shotgun (WGS) entry which is preliminary data.</text>
</comment>
<proteinExistence type="predicted"/>
<name>A0A6L2N163_TANCI</name>
<keyword evidence="2" id="KW-0808">Transferase</keyword>
<organism evidence="2">
    <name type="scientific">Tanacetum cinerariifolium</name>
    <name type="common">Dalmatian daisy</name>
    <name type="synonym">Chrysanthemum cinerariifolium</name>
    <dbReference type="NCBI Taxonomy" id="118510"/>
    <lineage>
        <taxon>Eukaryota</taxon>
        <taxon>Viridiplantae</taxon>
        <taxon>Streptophyta</taxon>
        <taxon>Embryophyta</taxon>
        <taxon>Tracheophyta</taxon>
        <taxon>Spermatophyta</taxon>
        <taxon>Magnoliopsida</taxon>
        <taxon>eudicotyledons</taxon>
        <taxon>Gunneridae</taxon>
        <taxon>Pentapetalae</taxon>
        <taxon>asterids</taxon>
        <taxon>campanulids</taxon>
        <taxon>Asterales</taxon>
        <taxon>Asteraceae</taxon>
        <taxon>Asteroideae</taxon>
        <taxon>Anthemideae</taxon>
        <taxon>Anthemidinae</taxon>
        <taxon>Tanacetum</taxon>
    </lineage>
</organism>
<dbReference type="EMBL" id="BKCJ010007643">
    <property type="protein sequence ID" value="GEU78294.1"/>
    <property type="molecule type" value="Genomic_DNA"/>
</dbReference>
<accession>A0A6L2N163</accession>
<evidence type="ECO:0000259" key="1">
    <source>
        <dbReference type="Pfam" id="PF13966"/>
    </source>
</evidence>
<feature type="domain" description="Reverse transcriptase zinc-binding" evidence="1">
    <location>
        <begin position="254"/>
        <end position="318"/>
    </location>
</feature>
<sequence length="368" mass="42718">MSKLDRFLISEGLLAAFLSLPAIFHDSHLSDHRPIIMCELDVDYGLIPFRIYHSWFSNAGFDKLFEEMWKKSNFTELNSIILLKKKFQALKTSIKIWCKEDKQRSNASKSFIQSRLTDLDKMIDQGKCNVELVNERSSLLKDYQDLNASASLDMAQKANIHCPFILNELISWCKHKKTKAIIFKVDFEKAFDSVRAPSGGIKEERLHLLADKAVAVILSCYNDRYVWTLESWGIFSVKSARYYIDDILLPMVGASTRWVNVVPIKINIFAWRVSLDKLPTRLNLSLRGIEIPSILCPICSIAGESSSRLLFSCQVARALSLKVARWWELEIQDCHFYEDWLIWFINLRLSKRLKDILKGVFYTMWWAI</sequence>
<dbReference type="InterPro" id="IPR026960">
    <property type="entry name" value="RVT-Znf"/>
</dbReference>
<reference evidence="2" key="1">
    <citation type="journal article" date="2019" name="Sci. Rep.">
        <title>Draft genome of Tanacetum cinerariifolium, the natural source of mosquito coil.</title>
        <authorList>
            <person name="Yamashiro T."/>
            <person name="Shiraishi A."/>
            <person name="Satake H."/>
            <person name="Nakayama K."/>
        </authorList>
    </citation>
    <scope>NUCLEOTIDE SEQUENCE</scope>
</reference>
<keyword evidence="2" id="KW-0695">RNA-directed DNA polymerase</keyword>
<dbReference type="AlphaFoldDB" id="A0A6L2N163"/>
<protein>
    <submittedName>
        <fullName evidence="2">RNA-directed DNA polymerase, eukaryota</fullName>
    </submittedName>
</protein>
<dbReference type="GO" id="GO:0003964">
    <property type="term" value="F:RNA-directed DNA polymerase activity"/>
    <property type="evidence" value="ECO:0007669"/>
    <property type="project" value="UniProtKB-KW"/>
</dbReference>
<dbReference type="Pfam" id="PF13966">
    <property type="entry name" value="zf-RVT"/>
    <property type="match status" value="1"/>
</dbReference>
<keyword evidence="2" id="KW-0548">Nucleotidyltransferase</keyword>